<dbReference type="AlphaFoldDB" id="A0A5B7FCI0"/>
<comment type="caution">
    <text evidence="1">The sequence shown here is derived from an EMBL/GenBank/DDBJ whole genome shotgun (WGS) entry which is preliminary data.</text>
</comment>
<protein>
    <submittedName>
        <fullName evidence="1">Uncharacterized protein</fullName>
    </submittedName>
</protein>
<sequence>MLDCAVMLPELSITSISLTRPHHRSFAFVSNLYTCYASDVFLPECSTSSLLRNSLPRKSSHTNARGRYECSHQNLTMPSPRTQLALNLNKAVLSHDT</sequence>
<dbReference type="Proteomes" id="UP000324222">
    <property type="component" value="Unassembled WGS sequence"/>
</dbReference>
<reference evidence="1 2" key="1">
    <citation type="submission" date="2019-05" db="EMBL/GenBank/DDBJ databases">
        <title>Another draft genome of Portunus trituberculatus and its Hox gene families provides insights of decapod evolution.</title>
        <authorList>
            <person name="Jeong J.-H."/>
            <person name="Song I."/>
            <person name="Kim S."/>
            <person name="Choi T."/>
            <person name="Kim D."/>
            <person name="Ryu S."/>
            <person name="Kim W."/>
        </authorList>
    </citation>
    <scope>NUCLEOTIDE SEQUENCE [LARGE SCALE GENOMIC DNA]</scope>
    <source>
        <tissue evidence="1">Muscle</tissue>
    </source>
</reference>
<evidence type="ECO:0000313" key="1">
    <source>
        <dbReference type="EMBL" id="MPC44162.1"/>
    </source>
</evidence>
<gene>
    <name evidence="1" type="ORF">E2C01_037826</name>
</gene>
<evidence type="ECO:0000313" key="2">
    <source>
        <dbReference type="Proteomes" id="UP000324222"/>
    </source>
</evidence>
<keyword evidence="2" id="KW-1185">Reference proteome</keyword>
<organism evidence="1 2">
    <name type="scientific">Portunus trituberculatus</name>
    <name type="common">Swimming crab</name>
    <name type="synonym">Neptunus trituberculatus</name>
    <dbReference type="NCBI Taxonomy" id="210409"/>
    <lineage>
        <taxon>Eukaryota</taxon>
        <taxon>Metazoa</taxon>
        <taxon>Ecdysozoa</taxon>
        <taxon>Arthropoda</taxon>
        <taxon>Crustacea</taxon>
        <taxon>Multicrustacea</taxon>
        <taxon>Malacostraca</taxon>
        <taxon>Eumalacostraca</taxon>
        <taxon>Eucarida</taxon>
        <taxon>Decapoda</taxon>
        <taxon>Pleocyemata</taxon>
        <taxon>Brachyura</taxon>
        <taxon>Eubrachyura</taxon>
        <taxon>Portunoidea</taxon>
        <taxon>Portunidae</taxon>
        <taxon>Portuninae</taxon>
        <taxon>Portunus</taxon>
    </lineage>
</organism>
<proteinExistence type="predicted"/>
<name>A0A5B7FCI0_PORTR</name>
<accession>A0A5B7FCI0</accession>
<dbReference type="EMBL" id="VSRR010006154">
    <property type="protein sequence ID" value="MPC44162.1"/>
    <property type="molecule type" value="Genomic_DNA"/>
</dbReference>